<dbReference type="InterPro" id="IPR019658">
    <property type="entry name" value="DUF2515"/>
</dbReference>
<evidence type="ECO:0000313" key="2">
    <source>
        <dbReference type="Proteomes" id="UP000191272"/>
    </source>
</evidence>
<dbReference type="Proteomes" id="UP000191272">
    <property type="component" value="Chromosome"/>
</dbReference>
<reference evidence="2" key="1">
    <citation type="submission" date="2017-03" db="EMBL/GenBank/DDBJ databases">
        <title>FDA dAtabase for Regulatory Grade micrObial Sequences (FDA-ARGOS): Supporting development and validation of Infectious Disease Dx tests.</title>
        <authorList>
            <person name="Campos J."/>
            <person name="Goldberg B."/>
            <person name="Tallon L."/>
            <person name="Sadzewicz L."/>
            <person name="Sengamalay N."/>
            <person name="Ott S."/>
            <person name="Godinez A."/>
            <person name="Nagaraj S."/>
            <person name="Vyas G."/>
            <person name="Aluvathingal J."/>
            <person name="Nadendla S."/>
            <person name="Geyer C."/>
            <person name="Nandy P."/>
            <person name="Hobson J."/>
            <person name="Sichtig H."/>
        </authorList>
    </citation>
    <scope>NUCLEOTIDE SEQUENCE [LARGE SCALE GENOMIC DNA]</scope>
    <source>
        <strain evidence="2">FDAARGOS_260</strain>
    </source>
</reference>
<protein>
    <submittedName>
        <fullName evidence="1">Uncharacterized protein</fullName>
    </submittedName>
</protein>
<gene>
    <name evidence="1" type="ORF">A6J88_10140</name>
</gene>
<evidence type="ECO:0000313" key="1">
    <source>
        <dbReference type="EMBL" id="ARC51518.1"/>
    </source>
</evidence>
<sequence length="315" mass="36164">MEKELGGNPNLKGRFYWMGLGAFASKTVAATFDSWMTRTGYQSNKVAASLFDAPKSVHIFAKGNLWLFMDVAPWHWAWALSPGSFEQCKTSRNASNYVAPVKKALNALPWASTALPGVKGFKLTDEIQEAFKFLSDIEKLKPYSKKALGFQITHLKLIAVQEQKNILQSICWNHPWMRAGAEVQRQVDMPKTFIRFHSSYEEEPYAVYLRRLKESGGSHAVESYKRNGILLPQAERVKYRLKEDPFSYSPYNMKAEEYDSRMKWILDVADKYHRLMSTDPGRAYIEKHLRIIATWVNSTKKEKTDGYSNDPKGNQ</sequence>
<accession>A0ABN4Y6V3</accession>
<proteinExistence type="predicted"/>
<keyword evidence="2" id="KW-1185">Reference proteome</keyword>
<dbReference type="EMBL" id="CP020452">
    <property type="protein sequence ID" value="ARC51518.1"/>
    <property type="molecule type" value="Genomic_DNA"/>
</dbReference>
<organism evidence="1 2">
    <name type="scientific">Neisseria mucosa</name>
    <dbReference type="NCBI Taxonomy" id="488"/>
    <lineage>
        <taxon>Bacteria</taxon>
        <taxon>Pseudomonadati</taxon>
        <taxon>Pseudomonadota</taxon>
        <taxon>Betaproteobacteria</taxon>
        <taxon>Neisseriales</taxon>
        <taxon>Neisseriaceae</taxon>
        <taxon>Neisseria</taxon>
    </lineage>
</organism>
<name>A0ABN4Y6V3_NEIMU</name>
<dbReference type="Pfam" id="PF10720">
    <property type="entry name" value="DUF2515"/>
    <property type="match status" value="1"/>
</dbReference>